<feature type="signal peptide" evidence="4">
    <location>
        <begin position="1"/>
        <end position="24"/>
    </location>
</feature>
<dbReference type="GO" id="GO:0015920">
    <property type="term" value="P:lipopolysaccharide transport"/>
    <property type="evidence" value="ECO:0007669"/>
    <property type="project" value="InterPro"/>
</dbReference>
<dbReference type="Pfam" id="PF03968">
    <property type="entry name" value="LptD_N"/>
    <property type="match status" value="1"/>
</dbReference>
<feature type="chain" id="PRO_5013415707" description="LPS-assembly protein LptD" evidence="4">
    <location>
        <begin position="25"/>
        <end position="774"/>
    </location>
</feature>
<comment type="similarity">
    <text evidence="4">Belongs to the LptD family.</text>
</comment>
<accession>A0A1T0AUM0</accession>
<feature type="domain" description="LptD C-terminal" evidence="6">
    <location>
        <begin position="297"/>
        <end position="683"/>
    </location>
</feature>
<evidence type="ECO:0000256" key="3">
    <source>
        <dbReference type="ARBA" id="ARBA00023237"/>
    </source>
</evidence>
<reference evidence="7 8" key="1">
    <citation type="submission" date="2017-02" db="EMBL/GenBank/DDBJ databases">
        <title>Draft genome sequence of Haemophilus felis CCUG 31170 type strain.</title>
        <authorList>
            <person name="Engstrom-Jakobsson H."/>
            <person name="Salva-Serra F."/>
            <person name="Thorell K."/>
            <person name="Gonzales-Siles L."/>
            <person name="Karlsson R."/>
            <person name="Boulund F."/>
            <person name="Engstrand L."/>
            <person name="Kristiansson E."/>
            <person name="Moore E."/>
        </authorList>
    </citation>
    <scope>NUCLEOTIDE SEQUENCE [LARGE SCALE GENOMIC DNA]</scope>
    <source>
        <strain evidence="7 8">CCUG 31170</strain>
    </source>
</reference>
<dbReference type="PANTHER" id="PTHR30189:SF1">
    <property type="entry name" value="LPS-ASSEMBLY PROTEIN LPTD"/>
    <property type="match status" value="1"/>
</dbReference>
<evidence type="ECO:0000259" key="5">
    <source>
        <dbReference type="Pfam" id="PF03968"/>
    </source>
</evidence>
<dbReference type="STRING" id="123822.B0188_10790"/>
<comment type="subunit">
    <text evidence="4">Component of the lipopolysaccharide transport and assembly complex. Interacts with LptE and LptA.</text>
</comment>
<comment type="caution">
    <text evidence="7">The sequence shown here is derived from an EMBL/GenBank/DDBJ whole genome shotgun (WGS) entry which is preliminary data.</text>
</comment>
<comment type="caution">
    <text evidence="4">Lacks conserved residue(s) required for the propagation of feature annotation.</text>
</comment>
<dbReference type="GO" id="GO:1990351">
    <property type="term" value="C:transporter complex"/>
    <property type="evidence" value="ECO:0007669"/>
    <property type="project" value="TreeGrafter"/>
</dbReference>
<dbReference type="Proteomes" id="UP000190023">
    <property type="component" value="Unassembled WGS sequence"/>
</dbReference>
<dbReference type="PANTHER" id="PTHR30189">
    <property type="entry name" value="LPS-ASSEMBLY PROTEIN"/>
    <property type="match status" value="1"/>
</dbReference>
<dbReference type="AlphaFoldDB" id="A0A1T0AUM0"/>
<evidence type="ECO:0000259" key="6">
    <source>
        <dbReference type="Pfam" id="PF04453"/>
    </source>
</evidence>
<keyword evidence="2 4" id="KW-0472">Membrane</keyword>
<dbReference type="HAMAP" id="MF_01411">
    <property type="entry name" value="LPS_assembly_LptD"/>
    <property type="match status" value="1"/>
</dbReference>
<organism evidence="7 8">
    <name type="scientific">[Haemophilus] felis</name>
    <dbReference type="NCBI Taxonomy" id="123822"/>
    <lineage>
        <taxon>Bacteria</taxon>
        <taxon>Pseudomonadati</taxon>
        <taxon>Pseudomonadota</taxon>
        <taxon>Gammaproteobacteria</taxon>
        <taxon>Pasteurellales</taxon>
        <taxon>Pasteurellaceae</taxon>
    </lineage>
</organism>
<sequence length="774" mass="88917" precursor="true">MKKNFYISALTSIGIGLYSQFSFANLQTQCLSSVPQFTGESNEGNLNELPIYIYANQAEAGSSYAKYSGNVEVQQGSRYLSAEQLEVVEQDSTQRVAFAPQGFRYSDHQIELKGKSAEVNLNNRNSSVSGASYHLVGRQGRGEAVSINSNSTERVMHNATFTSCLQNDDSWSIQASEIRQDIEGEYAEMWNARFKIYGVPVFYTPYLQLPIGDRRRSGLLIPKVGRSSRHGYYYAQPIYWNIAPNADFTFTPKFMSKRGWQFNGEARYLTKLGEGVIVSEYMHHDRLKNHLDDDFSRYLFYWKHNTSLSENWRLELDYTKVSDTAYFDDFQSEYGNSTDGYAVQYGKVAYHQPNYNIALSVKQFQVFGDVNEAPYRVIPQLDINYYKNNIANLVDFKVFAQATRFENKNPMMPRASRFHIEPALSLPLSNRYGSLNLETKLYATKYYQQSGNDPRAEQVKRSVSRVLPQVKVELQTSLTSPNTFISGYTQTLEPRIQYLYRPYKNQSAIGSSAATDYFGYDSSLLQQDYLALFSDRRYAGLDRIASANQATVGVTTRFYDGKGEERFNLSAGQIYYMKDARIDDSADNSSQGNSSSWSLESNWKLNDNIYWRGSLQYDTRLNEMSLANFALEYQVNNHNLVQLSYRYVNKNYIAQNLSRKTNGEAQDIKQLGIVTAWELNDYWSVVARHYQDLSLDRPLEQYLGLEYHTCCWAVNFGARRGVASRPNQRNNEIFYDRSFTINFELRGLSPSMHYNNIEKMLSSGKLPYLKTLAF</sequence>
<dbReference type="NCBIfam" id="NF002997">
    <property type="entry name" value="PRK03761.1"/>
    <property type="match status" value="1"/>
</dbReference>
<keyword evidence="3 4" id="KW-0998">Cell outer membrane</keyword>
<dbReference type="GO" id="GO:0009279">
    <property type="term" value="C:cell outer membrane"/>
    <property type="evidence" value="ECO:0007669"/>
    <property type="project" value="UniProtKB-SubCell"/>
</dbReference>
<evidence type="ECO:0000256" key="4">
    <source>
        <dbReference type="HAMAP-Rule" id="MF_01411"/>
    </source>
</evidence>
<keyword evidence="1 4" id="KW-0732">Signal</keyword>
<dbReference type="GO" id="GO:0043165">
    <property type="term" value="P:Gram-negative-bacterium-type cell outer membrane assembly"/>
    <property type="evidence" value="ECO:0007669"/>
    <property type="project" value="UniProtKB-UniRule"/>
</dbReference>
<comment type="function">
    <text evidence="4">Together with LptE, is involved in the assembly of lipopolysaccharide (LPS) at the surface of the outer membrane.</text>
</comment>
<evidence type="ECO:0000256" key="2">
    <source>
        <dbReference type="ARBA" id="ARBA00023136"/>
    </source>
</evidence>
<dbReference type="EMBL" id="MUYB01000056">
    <property type="protein sequence ID" value="OOS00198.1"/>
    <property type="molecule type" value="Genomic_DNA"/>
</dbReference>
<evidence type="ECO:0000256" key="1">
    <source>
        <dbReference type="ARBA" id="ARBA00022729"/>
    </source>
</evidence>
<proteinExistence type="inferred from homology"/>
<dbReference type="InterPro" id="IPR007543">
    <property type="entry name" value="LptD_C"/>
</dbReference>
<dbReference type="OrthoDB" id="9760225at2"/>
<feature type="domain" description="Organic solvent tolerance-like N-terminal" evidence="5">
    <location>
        <begin position="56"/>
        <end position="184"/>
    </location>
</feature>
<dbReference type="InterPro" id="IPR020889">
    <property type="entry name" value="LipoPS_assembly_LptD"/>
</dbReference>
<keyword evidence="8" id="KW-1185">Reference proteome</keyword>
<name>A0A1T0AUM0_9PAST</name>
<gene>
    <name evidence="4" type="primary">lptD</name>
    <name evidence="7" type="ORF">B0188_10790</name>
</gene>
<evidence type="ECO:0000313" key="7">
    <source>
        <dbReference type="EMBL" id="OOS00198.1"/>
    </source>
</evidence>
<protein>
    <recommendedName>
        <fullName evidence="4">LPS-assembly protein LptD</fullName>
    </recommendedName>
</protein>
<dbReference type="Pfam" id="PF04453">
    <property type="entry name" value="LptD"/>
    <property type="match status" value="1"/>
</dbReference>
<dbReference type="InterPro" id="IPR050218">
    <property type="entry name" value="LptD"/>
</dbReference>
<evidence type="ECO:0000313" key="8">
    <source>
        <dbReference type="Proteomes" id="UP000190023"/>
    </source>
</evidence>
<dbReference type="InterPro" id="IPR005653">
    <property type="entry name" value="OstA-like_N"/>
</dbReference>
<comment type="subcellular location">
    <subcellularLocation>
        <location evidence="4">Cell outer membrane</location>
    </subcellularLocation>
</comment>